<dbReference type="GO" id="GO:0032259">
    <property type="term" value="P:methylation"/>
    <property type="evidence" value="ECO:0007669"/>
    <property type="project" value="UniProtKB-KW"/>
</dbReference>
<dbReference type="PANTHER" id="PTHR12787:SF0">
    <property type="entry name" value="RIBOSOMAL RNA-PROCESSING PROTEIN 8"/>
    <property type="match status" value="1"/>
</dbReference>
<feature type="region of interest" description="Disordered" evidence="9">
    <location>
        <begin position="172"/>
        <end position="199"/>
    </location>
</feature>
<sequence>MLNESMYTHTGATSKAMMDANPQLFEVYHSGYAEQVRMWPRNPLDDIIKYLSTQSSSLKIIDLGCGEARLAKEVPQRTVKSFDLVAVNETVTACDISKLPLEDEYADVAVFCLSLMGTNYSDFLIEARRALKWKGLLLIAEVASRFSGHNPSNFVAGVESLGFRLLPGHTLSQFSGKPEKHMGRNKKRKRGAQASNGIDASEKGSSAFFYLFAFRKAEKEISNEEPSGSSHLPNLAACLYKRR</sequence>
<gene>
    <name evidence="10" type="ORF">BWQ96_03630</name>
</gene>
<protein>
    <recommendedName>
        <fullName evidence="8">Ribosomal RNA-processing protein 8</fullName>
        <ecNumber evidence="8">2.1.1.-</ecNumber>
    </recommendedName>
</protein>
<evidence type="ECO:0000313" key="10">
    <source>
        <dbReference type="EMBL" id="PXF46641.1"/>
    </source>
</evidence>
<dbReference type="STRING" id="448386.A0A2V3IWZ8"/>
<comment type="similarity">
    <text evidence="2 8">Belongs to the methyltransferase superfamily. RRP8 family.</text>
</comment>
<name>A0A2V3IWZ8_9FLOR</name>
<keyword evidence="4 8" id="KW-0489">Methyltransferase</keyword>
<evidence type="ECO:0000313" key="11">
    <source>
        <dbReference type="Proteomes" id="UP000247409"/>
    </source>
</evidence>
<dbReference type="InterPro" id="IPR029063">
    <property type="entry name" value="SAM-dependent_MTases_sf"/>
</dbReference>
<dbReference type="Gene3D" id="3.40.50.150">
    <property type="entry name" value="Vaccinia Virus protein VP39"/>
    <property type="match status" value="1"/>
</dbReference>
<dbReference type="CDD" id="cd02440">
    <property type="entry name" value="AdoMet_MTases"/>
    <property type="match status" value="1"/>
</dbReference>
<comment type="function">
    <text evidence="8">Probable methyltransferase required to silence rDNA.</text>
</comment>
<dbReference type="Proteomes" id="UP000247409">
    <property type="component" value="Unassembled WGS sequence"/>
</dbReference>
<evidence type="ECO:0000256" key="7">
    <source>
        <dbReference type="ARBA" id="ARBA00023242"/>
    </source>
</evidence>
<comment type="subcellular location">
    <subcellularLocation>
        <location evidence="1 8">Nucleus</location>
        <location evidence="1 8">Nucleolus</location>
    </subcellularLocation>
</comment>
<dbReference type="EMBL" id="NBIV01000035">
    <property type="protein sequence ID" value="PXF46641.1"/>
    <property type="molecule type" value="Genomic_DNA"/>
</dbReference>
<evidence type="ECO:0000256" key="9">
    <source>
        <dbReference type="SAM" id="MobiDB-lite"/>
    </source>
</evidence>
<dbReference type="InterPro" id="IPR007823">
    <property type="entry name" value="RRP8"/>
</dbReference>
<dbReference type="OrthoDB" id="10258825at2759"/>
<dbReference type="SUPFAM" id="SSF53335">
    <property type="entry name" value="S-adenosyl-L-methionine-dependent methyltransferases"/>
    <property type="match status" value="1"/>
</dbReference>
<dbReference type="GO" id="GO:0008168">
    <property type="term" value="F:methyltransferase activity"/>
    <property type="evidence" value="ECO:0007669"/>
    <property type="project" value="UniProtKB-KW"/>
</dbReference>
<proteinExistence type="inferred from homology"/>
<dbReference type="GO" id="GO:0006364">
    <property type="term" value="P:rRNA processing"/>
    <property type="evidence" value="ECO:0007669"/>
    <property type="project" value="UniProtKB-UniRule"/>
</dbReference>
<keyword evidence="5 8" id="KW-0808">Transferase</keyword>
<dbReference type="Pfam" id="PF05148">
    <property type="entry name" value="Methyltransf_8"/>
    <property type="match status" value="1"/>
</dbReference>
<evidence type="ECO:0000256" key="2">
    <source>
        <dbReference type="ARBA" id="ARBA00006301"/>
    </source>
</evidence>
<organism evidence="10 11">
    <name type="scientific">Gracilariopsis chorda</name>
    <dbReference type="NCBI Taxonomy" id="448386"/>
    <lineage>
        <taxon>Eukaryota</taxon>
        <taxon>Rhodophyta</taxon>
        <taxon>Florideophyceae</taxon>
        <taxon>Rhodymeniophycidae</taxon>
        <taxon>Gracilariales</taxon>
        <taxon>Gracilariaceae</taxon>
        <taxon>Gracilariopsis</taxon>
    </lineage>
</organism>
<dbReference type="InterPro" id="IPR042036">
    <property type="entry name" value="RRP8_N"/>
</dbReference>
<reference evidence="10 11" key="1">
    <citation type="journal article" date="2018" name="Mol. Biol. Evol.">
        <title>Analysis of the draft genome of the red seaweed Gracilariopsis chorda provides insights into genome size evolution in Rhodophyta.</title>
        <authorList>
            <person name="Lee J."/>
            <person name="Yang E.C."/>
            <person name="Graf L."/>
            <person name="Yang J.H."/>
            <person name="Qiu H."/>
            <person name="Zel Zion U."/>
            <person name="Chan C.X."/>
            <person name="Stephens T.G."/>
            <person name="Weber A.P.M."/>
            <person name="Boo G.H."/>
            <person name="Boo S.M."/>
            <person name="Kim K.M."/>
            <person name="Shin Y."/>
            <person name="Jung M."/>
            <person name="Lee S.J."/>
            <person name="Yim H.S."/>
            <person name="Lee J.H."/>
            <person name="Bhattacharya D."/>
            <person name="Yoon H.S."/>
        </authorList>
    </citation>
    <scope>NUCLEOTIDE SEQUENCE [LARGE SCALE GENOMIC DNA]</scope>
    <source>
        <strain evidence="10 11">SKKU-2015</strain>
        <tissue evidence="10">Whole body</tissue>
    </source>
</reference>
<keyword evidence="11" id="KW-1185">Reference proteome</keyword>
<keyword evidence="6 8" id="KW-0949">S-adenosyl-L-methionine</keyword>
<dbReference type="PANTHER" id="PTHR12787">
    <property type="entry name" value="RIBOSOMAL RNA-PROCESSING PROTEIN 8"/>
    <property type="match status" value="1"/>
</dbReference>
<evidence type="ECO:0000256" key="5">
    <source>
        <dbReference type="ARBA" id="ARBA00022679"/>
    </source>
</evidence>
<keyword evidence="7 8" id="KW-0539">Nucleus</keyword>
<evidence type="ECO:0000256" key="3">
    <source>
        <dbReference type="ARBA" id="ARBA00022552"/>
    </source>
</evidence>
<dbReference type="EC" id="2.1.1.-" evidence="8"/>
<dbReference type="AlphaFoldDB" id="A0A2V3IWZ8"/>
<evidence type="ECO:0000256" key="1">
    <source>
        <dbReference type="ARBA" id="ARBA00004604"/>
    </source>
</evidence>
<keyword evidence="3 8" id="KW-0698">rRNA processing</keyword>
<comment type="caution">
    <text evidence="10">The sequence shown here is derived from an EMBL/GenBank/DDBJ whole genome shotgun (WGS) entry which is preliminary data.</text>
</comment>
<dbReference type="Gene3D" id="1.10.10.2150">
    <property type="entry name" value="Ribosomal RNA-processing protein 8, N-terminal domain"/>
    <property type="match status" value="1"/>
</dbReference>
<accession>A0A2V3IWZ8</accession>
<dbReference type="GO" id="GO:0005730">
    <property type="term" value="C:nucleolus"/>
    <property type="evidence" value="ECO:0007669"/>
    <property type="project" value="UniProtKB-SubCell"/>
</dbReference>
<evidence type="ECO:0000256" key="6">
    <source>
        <dbReference type="ARBA" id="ARBA00022691"/>
    </source>
</evidence>
<evidence type="ECO:0000256" key="4">
    <source>
        <dbReference type="ARBA" id="ARBA00022603"/>
    </source>
</evidence>
<evidence type="ECO:0000256" key="8">
    <source>
        <dbReference type="RuleBase" id="RU365074"/>
    </source>
</evidence>